<keyword evidence="2 4" id="KW-0378">Hydrolase</keyword>
<evidence type="ECO:0000256" key="1">
    <source>
        <dbReference type="ARBA" id="ARBA00004897"/>
    </source>
</evidence>
<evidence type="ECO:0000256" key="3">
    <source>
        <dbReference type="ARBA" id="ARBA00047778"/>
    </source>
</evidence>
<comment type="catalytic activity">
    <reaction evidence="3 4">
        <text>urea + 2 H2O + H(+) = hydrogencarbonate + 2 NH4(+)</text>
        <dbReference type="Rhea" id="RHEA:20557"/>
        <dbReference type="ChEBI" id="CHEBI:15377"/>
        <dbReference type="ChEBI" id="CHEBI:15378"/>
        <dbReference type="ChEBI" id="CHEBI:16199"/>
        <dbReference type="ChEBI" id="CHEBI:17544"/>
        <dbReference type="ChEBI" id="CHEBI:28938"/>
        <dbReference type="EC" id="3.5.1.5"/>
    </reaction>
</comment>
<dbReference type="UniPathway" id="UPA00258">
    <property type="reaction ID" value="UER00370"/>
</dbReference>
<evidence type="ECO:0000256" key="2">
    <source>
        <dbReference type="ARBA" id="ARBA00022801"/>
    </source>
</evidence>
<dbReference type="SUPFAM" id="SSF54111">
    <property type="entry name" value="Urease, gamma-subunit"/>
    <property type="match status" value="1"/>
</dbReference>
<dbReference type="InterPro" id="IPR002019">
    <property type="entry name" value="Urease_beta-like"/>
</dbReference>
<dbReference type="GO" id="GO:0043419">
    <property type="term" value="P:urea catabolic process"/>
    <property type="evidence" value="ECO:0007669"/>
    <property type="project" value="UniProtKB-UniRule"/>
</dbReference>
<dbReference type="CDD" id="cd00407">
    <property type="entry name" value="Urease_beta"/>
    <property type="match status" value="1"/>
</dbReference>
<dbReference type="FunFam" id="3.30.280.10:FF:000001">
    <property type="entry name" value="Urease subunit alpha"/>
    <property type="match status" value="1"/>
</dbReference>
<sequence>MHLSPRDVDKLLLHQAGFLAQKRLARGVRLNYPEAVALIATQLLEFIRDGRGVAELMDLGRQLLGRAQVMDGVPELLAEVQVEGTFPDGSKLVTVHHPVVAEHGDLALALYGSFLPVPPLERFGAATPPEGRPGEVRVRPGDVVLNEGRDPVTVSVTHRGDRPIQVGSHYHFFETNRALVFDRARAYGRRLDIPAGTAVRFEPGERKTVQLVAIAGDAVVRGGNALGSGEVTPEGQARALEAVRARGFGHEEER</sequence>
<dbReference type="Pfam" id="PF00699">
    <property type="entry name" value="Urease_beta"/>
    <property type="match status" value="1"/>
</dbReference>
<dbReference type="OrthoDB" id="9797217at2"/>
<dbReference type="Pfam" id="PF00547">
    <property type="entry name" value="Urease_gamma"/>
    <property type="match status" value="1"/>
</dbReference>
<dbReference type="KEGG" id="mmas:MYMAC_000856"/>
<comment type="similarity">
    <text evidence="4">Belongs to the urease beta subunit family.</text>
</comment>
<dbReference type="PANTHER" id="PTHR33569:SF1">
    <property type="entry name" value="UREASE"/>
    <property type="match status" value="1"/>
</dbReference>
<evidence type="ECO:0000313" key="6">
    <source>
        <dbReference type="Proteomes" id="UP000217343"/>
    </source>
</evidence>
<dbReference type="GO" id="GO:0016151">
    <property type="term" value="F:nickel cation binding"/>
    <property type="evidence" value="ECO:0007669"/>
    <property type="project" value="InterPro"/>
</dbReference>
<dbReference type="AlphaFoldDB" id="A0A250JPG2"/>
<reference evidence="5 6" key="1">
    <citation type="submission" date="2017-06" db="EMBL/GenBank/DDBJ databases">
        <title>Sequencing and comparative analysis of myxobacterial genomes.</title>
        <authorList>
            <person name="Rupp O."/>
            <person name="Goesmann A."/>
            <person name="Sogaard-Andersen L."/>
        </authorList>
    </citation>
    <scope>NUCLEOTIDE SEQUENCE [LARGE SCALE GENOMIC DNA]</scope>
    <source>
        <strain evidence="5 6">DSM 14697</strain>
    </source>
</reference>
<dbReference type="SUPFAM" id="SSF51278">
    <property type="entry name" value="Urease, beta-subunit"/>
    <property type="match status" value="1"/>
</dbReference>
<keyword evidence="6" id="KW-1185">Reference proteome</keyword>
<dbReference type="PANTHER" id="PTHR33569">
    <property type="entry name" value="UREASE"/>
    <property type="match status" value="1"/>
</dbReference>
<dbReference type="Proteomes" id="UP000217343">
    <property type="component" value="Chromosome"/>
</dbReference>
<dbReference type="Gene3D" id="3.30.280.10">
    <property type="entry name" value="Urease, gamma-like subunit"/>
    <property type="match status" value="1"/>
</dbReference>
<dbReference type="InterPro" id="IPR002026">
    <property type="entry name" value="Urease_gamma/gamma-beta_su"/>
</dbReference>
<dbReference type="NCBIfam" id="NF009682">
    <property type="entry name" value="PRK13203.1"/>
    <property type="match status" value="1"/>
</dbReference>
<dbReference type="PIRSF" id="PIRSF001225">
    <property type="entry name" value="Urease_gammabeta"/>
    <property type="match status" value="1"/>
</dbReference>
<dbReference type="NCBIfam" id="TIGR00192">
    <property type="entry name" value="urease_beta"/>
    <property type="match status" value="1"/>
</dbReference>
<dbReference type="InterPro" id="IPR036461">
    <property type="entry name" value="Urease_betasu_sf"/>
</dbReference>
<evidence type="ECO:0000256" key="4">
    <source>
        <dbReference type="HAMAP-Rule" id="MF_01954"/>
    </source>
</evidence>
<name>A0A250JPG2_9BACT</name>
<protein>
    <recommendedName>
        <fullName evidence="4">Urease subunit beta</fullName>
        <ecNumber evidence="4">3.5.1.5</ecNumber>
    </recommendedName>
    <alternativeName>
        <fullName evidence="4">Urea amidohydrolase subunit beta</fullName>
    </alternativeName>
</protein>
<dbReference type="EMBL" id="CP022203">
    <property type="protein sequence ID" value="ATB45271.1"/>
    <property type="molecule type" value="Genomic_DNA"/>
</dbReference>
<evidence type="ECO:0000313" key="5">
    <source>
        <dbReference type="EMBL" id="ATB45271.1"/>
    </source>
</evidence>
<dbReference type="EC" id="3.5.1.5" evidence="4"/>
<dbReference type="CDD" id="cd00390">
    <property type="entry name" value="Urease_gamma"/>
    <property type="match status" value="1"/>
</dbReference>
<organism evidence="5 6">
    <name type="scientific">Corallococcus macrosporus DSM 14697</name>
    <dbReference type="NCBI Taxonomy" id="1189310"/>
    <lineage>
        <taxon>Bacteria</taxon>
        <taxon>Pseudomonadati</taxon>
        <taxon>Myxococcota</taxon>
        <taxon>Myxococcia</taxon>
        <taxon>Myxococcales</taxon>
        <taxon>Cystobacterineae</taxon>
        <taxon>Myxococcaceae</taxon>
        <taxon>Corallococcus</taxon>
    </lineage>
</organism>
<dbReference type="Gene3D" id="2.10.150.10">
    <property type="entry name" value="Urease, beta subunit"/>
    <property type="match status" value="1"/>
</dbReference>
<dbReference type="NCBIfam" id="TIGR00193">
    <property type="entry name" value="urease_gam"/>
    <property type="match status" value="1"/>
</dbReference>
<gene>
    <name evidence="4" type="primary">ureB</name>
    <name evidence="5" type="ORF">MYMAC_000856</name>
</gene>
<dbReference type="InterPro" id="IPR036463">
    <property type="entry name" value="Urease_gamma_sf"/>
</dbReference>
<comment type="subunit">
    <text evidence="4">Heterotrimer of UreA (gamma), UreB (beta) and UreC (alpha) subunits. Three heterotrimers associate to form the active enzyme.</text>
</comment>
<dbReference type="HAMAP" id="MF_01954">
    <property type="entry name" value="Urease_beta"/>
    <property type="match status" value="1"/>
</dbReference>
<dbReference type="NCBIfam" id="NF009671">
    <property type="entry name" value="PRK13192.1"/>
    <property type="match status" value="1"/>
</dbReference>
<dbReference type="GO" id="GO:0009039">
    <property type="term" value="F:urease activity"/>
    <property type="evidence" value="ECO:0007669"/>
    <property type="project" value="UniProtKB-UniRule"/>
</dbReference>
<dbReference type="GO" id="GO:0035550">
    <property type="term" value="C:urease complex"/>
    <property type="evidence" value="ECO:0007669"/>
    <property type="project" value="InterPro"/>
</dbReference>
<dbReference type="RefSeq" id="WP_095957145.1">
    <property type="nucleotide sequence ID" value="NZ_CP022203.1"/>
</dbReference>
<comment type="pathway">
    <text evidence="1 4">Nitrogen metabolism; urea degradation; CO(2) and NH(3) from urea (urease route): step 1/1.</text>
</comment>
<proteinExistence type="inferred from homology"/>
<accession>A0A250JPG2</accession>
<dbReference type="InterPro" id="IPR008223">
    <property type="entry name" value="Urease_gamma-beta_su"/>
</dbReference>
<dbReference type="InterPro" id="IPR050069">
    <property type="entry name" value="Urease_subunit"/>
</dbReference>
<keyword evidence="4" id="KW-0963">Cytoplasm</keyword>
<dbReference type="NCBIfam" id="NF009712">
    <property type="entry name" value="PRK13241.1"/>
    <property type="match status" value="1"/>
</dbReference>
<comment type="subcellular location">
    <subcellularLocation>
        <location evidence="4">Cytoplasm</location>
    </subcellularLocation>
</comment>